<proteinExistence type="predicted"/>
<organism evidence="1 2">
    <name type="scientific">Elysia crispata</name>
    <name type="common">lettuce slug</name>
    <dbReference type="NCBI Taxonomy" id="231223"/>
    <lineage>
        <taxon>Eukaryota</taxon>
        <taxon>Metazoa</taxon>
        <taxon>Spiralia</taxon>
        <taxon>Lophotrochozoa</taxon>
        <taxon>Mollusca</taxon>
        <taxon>Gastropoda</taxon>
        <taxon>Heterobranchia</taxon>
        <taxon>Euthyneura</taxon>
        <taxon>Panpulmonata</taxon>
        <taxon>Sacoglossa</taxon>
        <taxon>Placobranchoidea</taxon>
        <taxon>Plakobranchidae</taxon>
        <taxon>Elysia</taxon>
    </lineage>
</organism>
<keyword evidence="2" id="KW-1185">Reference proteome</keyword>
<protein>
    <submittedName>
        <fullName evidence="1">Uncharacterized protein</fullName>
    </submittedName>
</protein>
<sequence length="128" mass="14237">MIRACQPVIRPASCYLTESGFRSELVQRVITSAACCLTESGFRSELVQTDIAFSCVIRAGSDGHRLQFCGFSQSLALDQSWFSLTSPSVVWFLTKPGFRSELVQPVIDICCMLSHRVWIKIRASSACH</sequence>
<dbReference type="AlphaFoldDB" id="A0AAE1DGJ1"/>
<reference evidence="1" key="1">
    <citation type="journal article" date="2023" name="G3 (Bethesda)">
        <title>A reference genome for the long-term kleptoplast-retaining sea slug Elysia crispata morphotype clarki.</title>
        <authorList>
            <person name="Eastman K.E."/>
            <person name="Pendleton A.L."/>
            <person name="Shaikh M.A."/>
            <person name="Suttiyut T."/>
            <person name="Ogas R."/>
            <person name="Tomko P."/>
            <person name="Gavelis G."/>
            <person name="Widhalm J.R."/>
            <person name="Wisecaver J.H."/>
        </authorList>
    </citation>
    <scope>NUCLEOTIDE SEQUENCE</scope>
    <source>
        <strain evidence="1">ECLA1</strain>
    </source>
</reference>
<comment type="caution">
    <text evidence="1">The sequence shown here is derived from an EMBL/GenBank/DDBJ whole genome shotgun (WGS) entry which is preliminary data.</text>
</comment>
<gene>
    <name evidence="1" type="ORF">RRG08_060396</name>
</gene>
<name>A0AAE1DGJ1_9GAST</name>
<accession>A0AAE1DGJ1</accession>
<dbReference type="Proteomes" id="UP001283361">
    <property type="component" value="Unassembled WGS sequence"/>
</dbReference>
<evidence type="ECO:0000313" key="2">
    <source>
        <dbReference type="Proteomes" id="UP001283361"/>
    </source>
</evidence>
<evidence type="ECO:0000313" key="1">
    <source>
        <dbReference type="EMBL" id="KAK3768960.1"/>
    </source>
</evidence>
<dbReference type="EMBL" id="JAWDGP010003996">
    <property type="protein sequence ID" value="KAK3768960.1"/>
    <property type="molecule type" value="Genomic_DNA"/>
</dbReference>